<dbReference type="RefSeq" id="XP_060284036.1">
    <property type="nucleotide sequence ID" value="XM_060427799.1"/>
</dbReference>
<keyword evidence="4" id="KW-1185">Reference proteome</keyword>
<dbReference type="InterPro" id="IPR036291">
    <property type="entry name" value="NAD(P)-bd_dom_sf"/>
</dbReference>
<dbReference type="EMBL" id="MU839007">
    <property type="protein sequence ID" value="KAK1767823.1"/>
    <property type="molecule type" value="Genomic_DNA"/>
</dbReference>
<evidence type="ECO:0000256" key="1">
    <source>
        <dbReference type="ARBA" id="ARBA00008903"/>
    </source>
</evidence>
<feature type="compositionally biased region" description="Polar residues" evidence="2">
    <location>
        <begin position="371"/>
        <end position="387"/>
    </location>
</feature>
<dbReference type="Proteomes" id="UP001244011">
    <property type="component" value="Unassembled WGS sequence"/>
</dbReference>
<dbReference type="Gene3D" id="3.30.1780.10">
    <property type="entry name" value="ornithine cyclodeaminase, domain 1"/>
    <property type="match status" value="1"/>
</dbReference>
<dbReference type="SUPFAM" id="SSF51735">
    <property type="entry name" value="NAD(P)-binding Rossmann-fold domains"/>
    <property type="match status" value="1"/>
</dbReference>
<accession>A0AAJ0C2C9</accession>
<dbReference type="Gene3D" id="3.40.50.720">
    <property type="entry name" value="NAD(P)-binding Rossmann-like Domain"/>
    <property type="match status" value="1"/>
</dbReference>
<comment type="similarity">
    <text evidence="1">Belongs to the ornithine cyclodeaminase/mu-crystallin family.</text>
</comment>
<reference evidence="3" key="1">
    <citation type="submission" date="2023-06" db="EMBL/GenBank/DDBJ databases">
        <title>Genome-scale phylogeny and comparative genomics of the fungal order Sordariales.</title>
        <authorList>
            <consortium name="Lawrence Berkeley National Laboratory"/>
            <person name="Hensen N."/>
            <person name="Bonometti L."/>
            <person name="Westerberg I."/>
            <person name="Brannstrom I.O."/>
            <person name="Guillou S."/>
            <person name="Cros-Aarteil S."/>
            <person name="Calhoun S."/>
            <person name="Haridas S."/>
            <person name="Kuo A."/>
            <person name="Mondo S."/>
            <person name="Pangilinan J."/>
            <person name="Riley R."/>
            <person name="Labutti K."/>
            <person name="Andreopoulos B."/>
            <person name="Lipzen A."/>
            <person name="Chen C."/>
            <person name="Yanf M."/>
            <person name="Daum C."/>
            <person name="Ng V."/>
            <person name="Clum A."/>
            <person name="Steindorff A."/>
            <person name="Ohm R."/>
            <person name="Martin F."/>
            <person name="Silar P."/>
            <person name="Natvig D."/>
            <person name="Lalanne C."/>
            <person name="Gautier V."/>
            <person name="Ament-Velasquez S.L."/>
            <person name="Kruys A."/>
            <person name="Hutchinson M.I."/>
            <person name="Powell A.J."/>
            <person name="Barry K."/>
            <person name="Miller A.N."/>
            <person name="Grigoriev I.V."/>
            <person name="Debuchy R."/>
            <person name="Gladieux P."/>
            <person name="Thoren M.H."/>
            <person name="Johannesson H."/>
        </authorList>
    </citation>
    <scope>NUCLEOTIDE SEQUENCE</scope>
    <source>
        <strain evidence="3">8032-3</strain>
    </source>
</reference>
<dbReference type="InterPro" id="IPR023401">
    <property type="entry name" value="ODC_N"/>
</dbReference>
<protein>
    <submittedName>
        <fullName evidence="3">Ornithine cyclodeaminase</fullName>
    </submittedName>
</protein>
<dbReference type="GeneID" id="85310986"/>
<dbReference type="InterPro" id="IPR003462">
    <property type="entry name" value="ODC_Mu_crystall"/>
</dbReference>
<dbReference type="AlphaFoldDB" id="A0AAJ0C2C9"/>
<feature type="region of interest" description="Disordered" evidence="2">
    <location>
        <begin position="368"/>
        <end position="422"/>
    </location>
</feature>
<comment type="caution">
    <text evidence="3">The sequence shown here is derived from an EMBL/GenBank/DDBJ whole genome shotgun (WGS) entry which is preliminary data.</text>
</comment>
<dbReference type="PANTHER" id="PTHR13812:SF19">
    <property type="entry name" value="KETIMINE REDUCTASE MU-CRYSTALLIN"/>
    <property type="match status" value="1"/>
</dbReference>
<evidence type="ECO:0000313" key="4">
    <source>
        <dbReference type="Proteomes" id="UP001244011"/>
    </source>
</evidence>
<sequence>MPLSVLTDDEIRILLEHLTLDELESFTNELRFALHQYSTNTQSIDDNLIHQPHRTSVRSPTTGATTLFMPSCSTAGHGVKVITLSSAGGQKSVDPQLPIIRPTGAITLFAPDGRPTGILHASTLTAFRTALASACLLIRRNTVRTVTVFGCGEQAYWHVRLALLLRGSTIRQVNIINHRFGDSCRAILARFYGAPRAAKRREGWEEAQFGILTPGYGEYPRLLKEQLRAADVVFCCTPSTVPLFEAAILTSREGRRKGRLVVAIGSYTPQMHELPIDLLRQATRTHEKGHHHYHKHAMEGGVIVVDTLDGALKEAGEIIEARLEPTQLVELGELVMIHKSAVAEDEEAETGSVASFPSVPSAELEKFDLSPSGTASAMSSVFSSEGAPSSSRTPSPSRRESGHFSLHRSNSSRSSTDRQKRKDNRFARWLQEGNVIYKSVGLGLMDLTVGLKVIELAKKKGVGSHIEGF</sequence>
<dbReference type="FunFam" id="3.40.50.720:FF:000577">
    <property type="entry name" value="Proline utilization protein PrnX, putative"/>
    <property type="match status" value="1"/>
</dbReference>
<name>A0AAJ0C2C9_9PEZI</name>
<gene>
    <name evidence="3" type="ORF">QBC33DRAFT_537492</name>
</gene>
<dbReference type="PANTHER" id="PTHR13812">
    <property type="entry name" value="KETIMINE REDUCTASE MU-CRYSTALLIN"/>
    <property type="match status" value="1"/>
</dbReference>
<evidence type="ECO:0000313" key="3">
    <source>
        <dbReference type="EMBL" id="KAK1767823.1"/>
    </source>
</evidence>
<organism evidence="3 4">
    <name type="scientific">Phialemonium atrogriseum</name>
    <dbReference type="NCBI Taxonomy" id="1093897"/>
    <lineage>
        <taxon>Eukaryota</taxon>
        <taxon>Fungi</taxon>
        <taxon>Dikarya</taxon>
        <taxon>Ascomycota</taxon>
        <taxon>Pezizomycotina</taxon>
        <taxon>Sordariomycetes</taxon>
        <taxon>Sordariomycetidae</taxon>
        <taxon>Cephalothecales</taxon>
        <taxon>Cephalothecaceae</taxon>
        <taxon>Phialemonium</taxon>
    </lineage>
</organism>
<evidence type="ECO:0000256" key="2">
    <source>
        <dbReference type="SAM" id="MobiDB-lite"/>
    </source>
</evidence>
<proteinExistence type="inferred from homology"/>
<dbReference type="GO" id="GO:0005737">
    <property type="term" value="C:cytoplasm"/>
    <property type="evidence" value="ECO:0007669"/>
    <property type="project" value="TreeGrafter"/>
</dbReference>